<dbReference type="InterPro" id="IPR010269">
    <property type="entry name" value="T6SS_TssC-like"/>
</dbReference>
<dbReference type="RefSeq" id="WP_157024879.1">
    <property type="nucleotide sequence ID" value="NZ_WQLV01000029.1"/>
</dbReference>
<feature type="domain" description="TssC1 N-terminal" evidence="2">
    <location>
        <begin position="657"/>
        <end position="943"/>
    </location>
</feature>
<feature type="region of interest" description="Disordered" evidence="1">
    <location>
        <begin position="589"/>
        <end position="610"/>
    </location>
</feature>
<dbReference type="Proteomes" id="UP000478892">
    <property type="component" value="Unassembled WGS sequence"/>
</dbReference>
<keyword evidence="4" id="KW-1185">Reference proteome</keyword>
<feature type="compositionally biased region" description="Acidic residues" evidence="1">
    <location>
        <begin position="407"/>
        <end position="418"/>
    </location>
</feature>
<feature type="region of interest" description="Disordered" evidence="1">
    <location>
        <begin position="189"/>
        <end position="471"/>
    </location>
</feature>
<feature type="compositionally biased region" description="Acidic residues" evidence="1">
    <location>
        <begin position="293"/>
        <end position="364"/>
    </location>
</feature>
<dbReference type="AlphaFoldDB" id="A0A6L6WNA8"/>
<feature type="compositionally biased region" description="Acidic residues" evidence="1">
    <location>
        <begin position="425"/>
        <end position="445"/>
    </location>
</feature>
<evidence type="ECO:0000313" key="4">
    <source>
        <dbReference type="Proteomes" id="UP000478892"/>
    </source>
</evidence>
<feature type="compositionally biased region" description="Acidic residues" evidence="1">
    <location>
        <begin position="262"/>
        <end position="285"/>
    </location>
</feature>
<feature type="non-terminal residue" evidence="3">
    <location>
        <position position="1"/>
    </location>
</feature>
<dbReference type="PANTHER" id="PTHR35565:SF1">
    <property type="entry name" value="TYPE VI SECRETION SYSTEM CONTRACTILE SHEATH LARGE SUBUNIT"/>
    <property type="match status" value="1"/>
</dbReference>
<comment type="caution">
    <text evidence="3">The sequence shown here is derived from an EMBL/GenBank/DDBJ whole genome shotgun (WGS) entry which is preliminary data.</text>
</comment>
<feature type="compositionally biased region" description="Acidic residues" evidence="1">
    <location>
        <begin position="972"/>
        <end position="1015"/>
    </location>
</feature>
<evidence type="ECO:0000259" key="2">
    <source>
        <dbReference type="Pfam" id="PF05943"/>
    </source>
</evidence>
<feature type="region of interest" description="Disordered" evidence="1">
    <location>
        <begin position="951"/>
        <end position="1015"/>
    </location>
</feature>
<dbReference type="PANTHER" id="PTHR35565">
    <property type="entry name" value="CYTOPLASMIC PROTEIN-RELATED"/>
    <property type="match status" value="1"/>
</dbReference>
<name>A0A6L6WNA8_9RHOB</name>
<feature type="compositionally biased region" description="Pro residues" evidence="1">
    <location>
        <begin position="957"/>
        <end position="966"/>
    </location>
</feature>
<evidence type="ECO:0000313" key="3">
    <source>
        <dbReference type="EMBL" id="MVO18688.1"/>
    </source>
</evidence>
<organism evidence="3 4">
    <name type="scientific">Parasedimentitalea huanghaiensis</name>
    <dbReference type="NCBI Taxonomy" id="2682100"/>
    <lineage>
        <taxon>Bacteria</taxon>
        <taxon>Pseudomonadati</taxon>
        <taxon>Pseudomonadota</taxon>
        <taxon>Alphaproteobacteria</taxon>
        <taxon>Rhodobacterales</taxon>
        <taxon>Paracoccaceae</taxon>
        <taxon>Parasedimentitalea</taxon>
    </lineage>
</organism>
<dbReference type="Pfam" id="PF05943">
    <property type="entry name" value="VipB"/>
    <property type="match status" value="1"/>
</dbReference>
<dbReference type="Pfam" id="PF05591">
    <property type="entry name" value="T6SS_VipA"/>
    <property type="match status" value="1"/>
</dbReference>
<feature type="compositionally biased region" description="Acidic residues" evidence="1">
    <location>
        <begin position="207"/>
        <end position="245"/>
    </location>
</feature>
<accession>A0A6L6WNA8</accession>
<dbReference type="InterPro" id="IPR008312">
    <property type="entry name" value="T6SS_TssB1"/>
</dbReference>
<sequence>EVTEEEDTAASDALDSLAAVEIDTPEEDDSADVLGDLAALEVTEEEDTTASNALDSLAAVEIDTPEEDDSADVLGDLAALEVTDEEDTAASDALESLAAVEVATPEEDDSADVLGDLAALEVTEEEDTTASDALDSLAAVEIGAPEEDDSADVLGDLAALEVTADDADAPVDDLADLLGDLDVVPEEQKIDPVAEALGSLPEAAETTPEENSLEDMLEGLDSPEEDGSEGLDLDDVLSGLTEEEAPATPTDGDGLDALLADIDAEDTNTAVESDEPTSSDSEDDSAALGLDDLLGDLDLAEDDEDDDLDGLFSGLEEEATSEAEEAQDTGSDLDDLLGDLEEDDTDLDALLGAEEDDAEMDLDDLLGGLDDASDDEGGNLDDLLGGLDDASDDEGGDLDDLLGGLDDASDDEGGDLDDLLGGLDDVSDDGGSDLDDLLGDLDSGDDTNKAATAETNQNEEPELAYGTISGDRPEPQKLVRKRFRLAILGDFSGRAAKGQIETGDALAARRAILLDPDTVEDVIESFATELLLPIGKDGTGIAVKLGGLDDLHPDELYENVELFSELVGLRKQLQSGVTADHAAKTLRAWGEKHGNRVKPPKPRSGGNAVPADRRLSAFQQLIGDAENQLGQASPVQDLLARVVGPHIRALPDADATAMIGAVDEALSDAMRMVLHHPEFQSLEGQWRSLDLIARSVEVDDTLEVMLYDISAEELAADLAAAEDLTESGFVRLLTGEPLDEENGRGGYSALIGLYQFEETPPHAELLGRIARVAAHVDAPFFAGISPGFLDTEKAKLPALVASAWDTLRGMAEAGHLGLVSPRFMLRRPYGTKSEPIYEFEFEEFTEAEGLRGMLWANPVVLVAILLARSFKQNGASMGLGKIMSLGEIPFHYVNDRYGDQVALPCTERNINLDKIALAQERGFMAVSSVKGRDEIRLTSFASLAGGEILGPWTGVPAPKPSPPDPKPVASVDAEEDDKDDLGLDDLDLGGDDGDLDDLLAGFGDDDGDDDGDMDEDLAALLDDL</sequence>
<dbReference type="EMBL" id="WQLV01000029">
    <property type="protein sequence ID" value="MVO18688.1"/>
    <property type="molecule type" value="Genomic_DNA"/>
</dbReference>
<feature type="compositionally biased region" description="Acidic residues" evidence="1">
    <location>
        <begin position="389"/>
        <end position="400"/>
    </location>
</feature>
<reference evidence="3 4" key="1">
    <citation type="submission" date="2019-12" db="EMBL/GenBank/DDBJ databases">
        <authorList>
            <person name="Zhang Y.-J."/>
        </authorList>
    </citation>
    <scope>NUCLEOTIDE SEQUENCE [LARGE SCALE GENOMIC DNA]</scope>
    <source>
        <strain evidence="3 4">CY05</strain>
    </source>
</reference>
<proteinExistence type="predicted"/>
<dbReference type="InterPro" id="IPR044031">
    <property type="entry name" value="TssC1_N"/>
</dbReference>
<protein>
    <submittedName>
        <fullName evidence="3">Type VI secretion system contractile sheath small subunit</fullName>
    </submittedName>
</protein>
<evidence type="ECO:0000256" key="1">
    <source>
        <dbReference type="SAM" id="MobiDB-lite"/>
    </source>
</evidence>
<gene>
    <name evidence="3" type="ORF">GO984_23035</name>
</gene>
<feature type="compositionally biased region" description="Low complexity" evidence="1">
    <location>
        <begin position="251"/>
        <end position="261"/>
    </location>
</feature>